<comment type="caution">
    <text evidence="4">The sequence shown here is derived from an EMBL/GenBank/DDBJ whole genome shotgun (WGS) entry which is preliminary data.</text>
</comment>
<organism evidence="4 5">
    <name type="scientific">Diploscapter pachys</name>
    <dbReference type="NCBI Taxonomy" id="2018661"/>
    <lineage>
        <taxon>Eukaryota</taxon>
        <taxon>Metazoa</taxon>
        <taxon>Ecdysozoa</taxon>
        <taxon>Nematoda</taxon>
        <taxon>Chromadorea</taxon>
        <taxon>Rhabditida</taxon>
        <taxon>Rhabditina</taxon>
        <taxon>Rhabditomorpha</taxon>
        <taxon>Rhabditoidea</taxon>
        <taxon>Rhabditidae</taxon>
        <taxon>Diploscapter</taxon>
    </lineage>
</organism>
<evidence type="ECO:0000256" key="2">
    <source>
        <dbReference type="SAM" id="SignalP"/>
    </source>
</evidence>
<dbReference type="AlphaFoldDB" id="A0A2A2KK32"/>
<dbReference type="Pfam" id="PF07715">
    <property type="entry name" value="Plug"/>
    <property type="match status" value="1"/>
</dbReference>
<dbReference type="InterPro" id="IPR039426">
    <property type="entry name" value="TonB-dep_rcpt-like"/>
</dbReference>
<evidence type="ECO:0000313" key="5">
    <source>
        <dbReference type="Proteomes" id="UP000218231"/>
    </source>
</evidence>
<accession>A0A2A2KK32</accession>
<feature type="region of interest" description="Disordered" evidence="1">
    <location>
        <begin position="32"/>
        <end position="54"/>
    </location>
</feature>
<feature type="chain" id="PRO_5011996786" description="TonB-dependent receptor plug domain-containing protein" evidence="2">
    <location>
        <begin position="30"/>
        <end position="252"/>
    </location>
</feature>
<keyword evidence="5" id="KW-1185">Reference proteome</keyword>
<reference evidence="4 5" key="1">
    <citation type="journal article" date="2017" name="Curr. Biol.">
        <title>Genome architecture and evolution of a unichromosomal asexual nematode.</title>
        <authorList>
            <person name="Fradin H."/>
            <person name="Zegar C."/>
            <person name="Gutwein M."/>
            <person name="Lucas J."/>
            <person name="Kovtun M."/>
            <person name="Corcoran D."/>
            <person name="Baugh L.R."/>
            <person name="Kiontke K."/>
            <person name="Gunsalus K."/>
            <person name="Fitch D.H."/>
            <person name="Piano F."/>
        </authorList>
    </citation>
    <scope>NUCLEOTIDE SEQUENCE [LARGE SCALE GENOMIC DNA]</scope>
    <source>
        <strain evidence="4">PF1309</strain>
    </source>
</reference>
<dbReference type="InterPro" id="IPR006311">
    <property type="entry name" value="TAT_signal"/>
</dbReference>
<dbReference type="InterPro" id="IPR012910">
    <property type="entry name" value="Plug_dom"/>
</dbReference>
<dbReference type="PANTHER" id="PTHR47234:SF3">
    <property type="entry name" value="SECRETIN_TONB SHORT N-TERMINAL DOMAIN-CONTAINING PROTEIN"/>
    <property type="match status" value="1"/>
</dbReference>
<evidence type="ECO:0000259" key="3">
    <source>
        <dbReference type="Pfam" id="PF07715"/>
    </source>
</evidence>
<evidence type="ECO:0000313" key="4">
    <source>
        <dbReference type="EMBL" id="PAV74228.1"/>
    </source>
</evidence>
<dbReference type="STRING" id="2018661.A0A2A2KK32"/>
<dbReference type="PANTHER" id="PTHR47234">
    <property type="match status" value="1"/>
</dbReference>
<gene>
    <name evidence="4" type="ORF">WR25_13404</name>
</gene>
<dbReference type="Proteomes" id="UP000218231">
    <property type="component" value="Unassembled WGS sequence"/>
</dbReference>
<dbReference type="PROSITE" id="PS52016">
    <property type="entry name" value="TONB_DEPENDENT_REC_3"/>
    <property type="match status" value="1"/>
</dbReference>
<keyword evidence="2" id="KW-0732">Signal</keyword>
<evidence type="ECO:0000256" key="1">
    <source>
        <dbReference type="SAM" id="MobiDB-lite"/>
    </source>
</evidence>
<dbReference type="SUPFAM" id="SSF56935">
    <property type="entry name" value="Porins"/>
    <property type="match status" value="1"/>
</dbReference>
<protein>
    <recommendedName>
        <fullName evidence="3">TonB-dependent receptor plug domain-containing protein</fullName>
    </recommendedName>
</protein>
<dbReference type="InterPro" id="IPR037066">
    <property type="entry name" value="Plug_dom_sf"/>
</dbReference>
<dbReference type="Gene3D" id="2.170.130.10">
    <property type="entry name" value="TonB-dependent receptor, plug domain"/>
    <property type="match status" value="1"/>
</dbReference>
<proteinExistence type="predicted"/>
<sequence>MTDGSWRGLMATGTALTALSMALAAPAFAQTTPAAPADASPPPPETNPGDIAPDDIMVTGTRIVRDGFKSPTPLTVATQEDILNTSPTNNIADFVNQLPALVGSTRPSNSRLAISSGLAGINALNLRGLGEIRTLVLLDGRRTVGSSVTGLVDVNTFPQALVKSVEIVTGGASAAYGSDAVAGVVNFVLDKTYKGIKIQADSGVTERGDGANYSLSAAAGLAFGSDDRGHLLLSGEWAHRDGIFRVDRERNS</sequence>
<dbReference type="OrthoDB" id="10059063at2759"/>
<feature type="signal peptide" evidence="2">
    <location>
        <begin position="1"/>
        <end position="29"/>
    </location>
</feature>
<name>A0A2A2KK32_9BILA</name>
<dbReference type="PROSITE" id="PS51318">
    <property type="entry name" value="TAT"/>
    <property type="match status" value="1"/>
</dbReference>
<dbReference type="EMBL" id="LIAE01008385">
    <property type="protein sequence ID" value="PAV74228.1"/>
    <property type="molecule type" value="Genomic_DNA"/>
</dbReference>
<feature type="domain" description="TonB-dependent receptor plug" evidence="3">
    <location>
        <begin position="69"/>
        <end position="184"/>
    </location>
</feature>